<dbReference type="EMBL" id="JAFHLB010000052">
    <property type="protein sequence ID" value="MBN3580513.1"/>
    <property type="molecule type" value="Genomic_DNA"/>
</dbReference>
<keyword evidence="2" id="KW-1185">Reference proteome</keyword>
<protein>
    <submittedName>
        <fullName evidence="1">Uncharacterized protein</fullName>
    </submittedName>
</protein>
<dbReference type="Proteomes" id="UP000779070">
    <property type="component" value="Unassembled WGS sequence"/>
</dbReference>
<organism evidence="1 2">
    <name type="scientific">Vibrio neptunius</name>
    <dbReference type="NCBI Taxonomy" id="170651"/>
    <lineage>
        <taxon>Bacteria</taxon>
        <taxon>Pseudomonadati</taxon>
        <taxon>Pseudomonadota</taxon>
        <taxon>Gammaproteobacteria</taxon>
        <taxon>Vibrionales</taxon>
        <taxon>Vibrionaceae</taxon>
        <taxon>Vibrio</taxon>
    </lineage>
</organism>
<sequence>MAKDKDILEQDEERNIKALTAANHQLSNAQAHLVEMRSSLEQVDDLLCEGNDLLSELLDNADDLLSWCGTESSEGLDTNHIDLDALHAGIEVELTASIGTLQPLDFVEVDSCTSEEEYMRQLDAYIERNQIQVDYQGLRGVMSQQQLAEAQREFRDSFFSKPAQCDSMDYMIAGTCGAIAGLVDVLFVGTPTTGPLTKVADNVAEGAVEKFASMLGWQGPRGDANSTSSAIGFLERKFKVNYDQATTNGERNGTGGKVKNLSTKNHHLKSLSHSPDIVGLFFSVLNQFTNTSSFVSEGQIITIETEEFELVGHNFVAKIFAGVANWFGHIMSDVSGSSGIDRKQADYGRGSGVPMPFYNLTQLMNFGAFEVKTGNVKKGKEVINKQTLAIVFSKVFEQGYDLRHGAAMAIPVLISELLTRLSWAIKQHVLYDKPWKECIPRASTPELRRMLLVSHGTLCTIDVADAALRSGGLIVEFFLRTNLVAWIRFGHLALKELQIVLFDAQDNDAIDKTIEEDCKRLLLGA</sequence>
<evidence type="ECO:0000313" key="1">
    <source>
        <dbReference type="EMBL" id="MBN3580513.1"/>
    </source>
</evidence>
<accession>A0ABS3A823</accession>
<evidence type="ECO:0000313" key="2">
    <source>
        <dbReference type="Proteomes" id="UP000779070"/>
    </source>
</evidence>
<name>A0ABS3A823_9VIBR</name>
<comment type="caution">
    <text evidence="1">The sequence shown here is derived from an EMBL/GenBank/DDBJ whole genome shotgun (WGS) entry which is preliminary data.</text>
</comment>
<reference evidence="1 2" key="1">
    <citation type="submission" date="2021-02" db="EMBL/GenBank/DDBJ databases">
        <title>Draft Genome Sequences of 5 Vibrio neptunius Strains Isolated From of Bivalve Hatcheries.</title>
        <authorList>
            <person name="Galvis F."/>
            <person name="Barja J.L."/>
            <person name="Lemos M.L."/>
            <person name="Balado M."/>
        </authorList>
    </citation>
    <scope>NUCLEOTIDE SEQUENCE [LARGE SCALE GENOMIC DNA]</scope>
    <source>
        <strain evidence="1 2">PP-145.98</strain>
    </source>
</reference>
<proteinExistence type="predicted"/>
<dbReference type="RefSeq" id="WP_206372158.1">
    <property type="nucleotide sequence ID" value="NZ_CAWPTM010000105.1"/>
</dbReference>
<gene>
    <name evidence="1" type="ORF">JYA62_23115</name>
</gene>